<comment type="caution">
    <text evidence="2">The sequence shown here is derived from an EMBL/GenBank/DDBJ whole genome shotgun (WGS) entry which is preliminary data.</text>
</comment>
<organism evidence="2 3">
    <name type="scientific">Elysia crispata</name>
    <name type="common">lettuce slug</name>
    <dbReference type="NCBI Taxonomy" id="231223"/>
    <lineage>
        <taxon>Eukaryota</taxon>
        <taxon>Metazoa</taxon>
        <taxon>Spiralia</taxon>
        <taxon>Lophotrochozoa</taxon>
        <taxon>Mollusca</taxon>
        <taxon>Gastropoda</taxon>
        <taxon>Heterobranchia</taxon>
        <taxon>Euthyneura</taxon>
        <taxon>Panpulmonata</taxon>
        <taxon>Sacoglossa</taxon>
        <taxon>Placobranchoidea</taxon>
        <taxon>Plakobranchidae</taxon>
        <taxon>Elysia</taxon>
    </lineage>
</organism>
<evidence type="ECO:0000313" key="2">
    <source>
        <dbReference type="EMBL" id="KAK3791426.1"/>
    </source>
</evidence>
<reference evidence="2" key="1">
    <citation type="journal article" date="2023" name="G3 (Bethesda)">
        <title>A reference genome for the long-term kleptoplast-retaining sea slug Elysia crispata morphotype clarki.</title>
        <authorList>
            <person name="Eastman K.E."/>
            <person name="Pendleton A.L."/>
            <person name="Shaikh M.A."/>
            <person name="Suttiyut T."/>
            <person name="Ogas R."/>
            <person name="Tomko P."/>
            <person name="Gavelis G."/>
            <person name="Widhalm J.R."/>
            <person name="Wisecaver J.H."/>
        </authorList>
    </citation>
    <scope>NUCLEOTIDE SEQUENCE</scope>
    <source>
        <strain evidence="2">ECLA1</strain>
    </source>
</reference>
<dbReference type="EMBL" id="JAWDGP010001472">
    <property type="protein sequence ID" value="KAK3791426.1"/>
    <property type="molecule type" value="Genomic_DNA"/>
</dbReference>
<evidence type="ECO:0000313" key="3">
    <source>
        <dbReference type="Proteomes" id="UP001283361"/>
    </source>
</evidence>
<gene>
    <name evidence="2" type="ORF">RRG08_046578</name>
</gene>
<feature type="region of interest" description="Disordered" evidence="1">
    <location>
        <begin position="94"/>
        <end position="119"/>
    </location>
</feature>
<dbReference type="AlphaFoldDB" id="A0AAE1AQE7"/>
<protein>
    <submittedName>
        <fullName evidence="2">Uncharacterized protein</fullName>
    </submittedName>
</protein>
<proteinExistence type="predicted"/>
<sequence>MDSADCGVADQILSRKELPNNPRRIKFRLNISSVNDEVDYTGFRSMAEDLDVLTNGTFFITDGHGVGKKPHPSRDQPRQRFWLDTVEWANRMCTSARKDQADPPIPPPPFDHAHQCPLR</sequence>
<dbReference type="Proteomes" id="UP001283361">
    <property type="component" value="Unassembled WGS sequence"/>
</dbReference>
<evidence type="ECO:0000256" key="1">
    <source>
        <dbReference type="SAM" id="MobiDB-lite"/>
    </source>
</evidence>
<keyword evidence="3" id="KW-1185">Reference proteome</keyword>
<name>A0AAE1AQE7_9GAST</name>
<accession>A0AAE1AQE7</accession>